<reference evidence="1" key="1">
    <citation type="journal article" date="2020" name="Stud. Mycol.">
        <title>101 Dothideomycetes genomes: a test case for predicting lifestyles and emergence of pathogens.</title>
        <authorList>
            <person name="Haridas S."/>
            <person name="Albert R."/>
            <person name="Binder M."/>
            <person name="Bloem J."/>
            <person name="Labutti K."/>
            <person name="Salamov A."/>
            <person name="Andreopoulos B."/>
            <person name="Baker S."/>
            <person name="Barry K."/>
            <person name="Bills G."/>
            <person name="Bluhm B."/>
            <person name="Cannon C."/>
            <person name="Castanera R."/>
            <person name="Culley D."/>
            <person name="Daum C."/>
            <person name="Ezra D."/>
            <person name="Gonzalez J."/>
            <person name="Henrissat B."/>
            <person name="Kuo A."/>
            <person name="Liang C."/>
            <person name="Lipzen A."/>
            <person name="Lutzoni F."/>
            <person name="Magnuson J."/>
            <person name="Mondo S."/>
            <person name="Nolan M."/>
            <person name="Ohm R."/>
            <person name="Pangilinan J."/>
            <person name="Park H.-J."/>
            <person name="Ramirez L."/>
            <person name="Alfaro M."/>
            <person name="Sun H."/>
            <person name="Tritt A."/>
            <person name="Yoshinaga Y."/>
            <person name="Zwiers L.-H."/>
            <person name="Turgeon B."/>
            <person name="Goodwin S."/>
            <person name="Spatafora J."/>
            <person name="Crous P."/>
            <person name="Grigoriev I."/>
        </authorList>
    </citation>
    <scope>NUCLEOTIDE SEQUENCE</scope>
    <source>
        <strain evidence="1">ATCC 200398</strain>
    </source>
</reference>
<keyword evidence="2" id="KW-1185">Reference proteome</keyword>
<dbReference type="EMBL" id="MU003532">
    <property type="protein sequence ID" value="KAF2465109.1"/>
    <property type="molecule type" value="Genomic_DNA"/>
</dbReference>
<dbReference type="Proteomes" id="UP000799755">
    <property type="component" value="Unassembled WGS sequence"/>
</dbReference>
<sequence length="807" mass="90013">MEPLTITVGAVSLTGTITKAIFTINTFVRAVRDAPSDRDAVKSELVTLKTALDGLTDDFESADPTSGDEPIPKVVQTHIVKIIGSCYDVVHAIEDLLQEHSGNGVKMKAKWALSGSDDMAKLRSNLEARKSALELALDVVVLAITKDIRRDTGDIKQDTRDIKDTTENIKRDITELKSDAGALHEHSTAIKTDTSRILEEILRLQTLLPDNVLQSFGDMSSYAESVLDASPRHSIDEPEHPKLKEDGTDEKRTTNGPSRSVQDSSPRHSANRNPKRLTDEDTKSHLRSDSVWATDREKETSRQSRRMLTHELSLGQNGSSFPRSDTSGGAAASTTRTTLQKPEKQSQLSSIHQQGPVPSESSTLQSSSHISADPTTSAIRKACEGLDIENKKEPDSHSELVSLFNDLNCVTLNGKELNIDIHQNKLGPQPGDVQISLEGLKRYDRAHTEEVIRLYSQSQDPTERRVLHILQQMLDSDISPSLSVSPIGNNIRHLRGTILGPSDSPYAGGIFHVEIVLPVGYPFMEPLGQTLTGVPFPRYHGFFKKDWPHLWDPSAYPWARYHMYLDRILSSFHKMLARAKQERPWLEPRASEFHPNALHPTGFFYTSEQRVREMTNKFAQPAQKLSLPLVDALENATSLAAKLEECKKLKPGPAADQMVALSSARLGAFLVKEGTTLKLDEATKLLRGALKIFRERGQFQMGERPFRWRCRKEDDNPGLLFAMSSLTHALCLKGELSEGAALGKEYLEQLALTYRLHPSFVEFEIGEMEKLFAVTGPGTNPPVVDLENLKKELEKKWEEWERCYESA</sequence>
<name>A0ACB6QDP8_9PLEO</name>
<gene>
    <name evidence="1" type="ORF">BDR25DRAFT_346390</name>
</gene>
<proteinExistence type="predicted"/>
<accession>A0ACB6QDP8</accession>
<comment type="caution">
    <text evidence="1">The sequence shown here is derived from an EMBL/GenBank/DDBJ whole genome shotgun (WGS) entry which is preliminary data.</text>
</comment>
<protein>
    <submittedName>
        <fullName evidence="1">Uncharacterized protein</fullName>
    </submittedName>
</protein>
<organism evidence="1 2">
    <name type="scientific">Lindgomyces ingoldianus</name>
    <dbReference type="NCBI Taxonomy" id="673940"/>
    <lineage>
        <taxon>Eukaryota</taxon>
        <taxon>Fungi</taxon>
        <taxon>Dikarya</taxon>
        <taxon>Ascomycota</taxon>
        <taxon>Pezizomycotina</taxon>
        <taxon>Dothideomycetes</taxon>
        <taxon>Pleosporomycetidae</taxon>
        <taxon>Pleosporales</taxon>
        <taxon>Lindgomycetaceae</taxon>
        <taxon>Lindgomyces</taxon>
    </lineage>
</organism>
<evidence type="ECO:0000313" key="1">
    <source>
        <dbReference type="EMBL" id="KAF2465109.1"/>
    </source>
</evidence>
<evidence type="ECO:0000313" key="2">
    <source>
        <dbReference type="Proteomes" id="UP000799755"/>
    </source>
</evidence>